<proteinExistence type="predicted"/>
<dbReference type="InterPro" id="IPR050428">
    <property type="entry name" value="TCS_sensor_his_kinase"/>
</dbReference>
<dbReference type="InterPro" id="IPR003594">
    <property type="entry name" value="HATPase_dom"/>
</dbReference>
<dbReference type="PANTHER" id="PTHR45436">
    <property type="entry name" value="SENSOR HISTIDINE KINASE YKOH"/>
    <property type="match status" value="1"/>
</dbReference>
<dbReference type="SUPFAM" id="SSF55874">
    <property type="entry name" value="ATPase domain of HSP90 chaperone/DNA topoisomerase II/histidine kinase"/>
    <property type="match status" value="1"/>
</dbReference>
<organism evidence="8 9">
    <name type="scientific">Streptomyces fragilis</name>
    <dbReference type="NCBI Taxonomy" id="67301"/>
    <lineage>
        <taxon>Bacteria</taxon>
        <taxon>Bacillati</taxon>
        <taxon>Actinomycetota</taxon>
        <taxon>Actinomycetes</taxon>
        <taxon>Kitasatosporales</taxon>
        <taxon>Streptomycetaceae</taxon>
        <taxon>Streptomyces</taxon>
    </lineage>
</organism>
<name>A0ABV2YQU5_9ACTN</name>
<dbReference type="Pfam" id="PF08376">
    <property type="entry name" value="NIT"/>
    <property type="match status" value="1"/>
</dbReference>
<evidence type="ECO:0000256" key="1">
    <source>
        <dbReference type="ARBA" id="ARBA00000085"/>
    </source>
</evidence>
<dbReference type="SMART" id="SM00387">
    <property type="entry name" value="HATPase_c"/>
    <property type="match status" value="1"/>
</dbReference>
<dbReference type="InterPro" id="IPR013587">
    <property type="entry name" value="Nitrate/nitrite_sensing"/>
</dbReference>
<feature type="domain" description="NIT" evidence="7">
    <location>
        <begin position="53"/>
        <end position="299"/>
    </location>
</feature>
<keyword evidence="9" id="KW-1185">Reference proteome</keyword>
<keyword evidence="4" id="KW-0808">Transferase</keyword>
<comment type="caution">
    <text evidence="8">The sequence shown here is derived from an EMBL/GenBank/DDBJ whole genome shotgun (WGS) entry which is preliminary data.</text>
</comment>
<sequence>MGFRGTSIRRKIVALLIVPLMSLTGIWAFTTVLTTGEANRMFTVATAVDEIGYPVEEVVEKLQEERRQTLLHLADPAHADIALLRRYWGATDRVVNVVRANALKEDVVDALGPTSGDQLEAVLDTFWRVETVRSAVEHGSDDRTEAYAAYNELIDQCFELLTALPAADTVELDQQARAVVNLFRVRELLAREDALLGSGLVANGGLTVKETRQFIDLVAQRSLLIAVSAPMLPEADRARHESFWEGKASAALRKAESRADAGHRMTARNWDTTAGEALDGLQHLNDETADRYQERVGPVARNIILKVIAGGVLGLLAVLASVVVSVRIGRGLVRDLRRLSQEAHDASDVRLPAVMRRLSGGEKIDVDAEMPPREYPGNEMGEVGRALHSLQRAAVTAAAKQAELRAGVSEVFVNLARRSQVLLHRQLTLLDTMERRTEDNDELADLFRLDHLTTRMRRHAEGLVILSGAAPARQWRKPVRLVDVVRAAAAEVEDYERVEVRRLPRLFVKGPAVADLTHLLAELLENATVFSPPHTAVQVLGERVPAGFVLQIHDRGLGMAGDALADANQRLAETPDFELSDTDRLGLFVVSRLARRQNVRVSLQPSPYGGTTAVVLLPESVLTDEEPDTNGSGMRLDRAHAAARKRLSEAERTGELELVEVIPLQESLDEPLGGEPSSRGGLRVPRDAPAARPAPEHAVEPAGEPAGEPAAEHAAVPDSDGDDAGPVRPAAEAPRTAGGLPRRVRQANLAHQLKNSPADGSAARRSSGTEATDPGSRDADEVRTRMASLQHGWQRGREENDVAEPDAGRDAGTGTVPGEAPGGARTGTVHATTKVDDR</sequence>
<protein>
    <recommendedName>
        <fullName evidence="2">histidine kinase</fullName>
        <ecNumber evidence="2">2.7.13.3</ecNumber>
    </recommendedName>
</protein>
<dbReference type="Pfam" id="PF02518">
    <property type="entry name" value="HATPase_c"/>
    <property type="match status" value="1"/>
</dbReference>
<evidence type="ECO:0000259" key="7">
    <source>
        <dbReference type="PROSITE" id="PS50906"/>
    </source>
</evidence>
<feature type="region of interest" description="Disordered" evidence="6">
    <location>
        <begin position="667"/>
        <end position="838"/>
    </location>
</feature>
<evidence type="ECO:0000256" key="4">
    <source>
        <dbReference type="ARBA" id="ARBA00022679"/>
    </source>
</evidence>
<evidence type="ECO:0000256" key="6">
    <source>
        <dbReference type="SAM" id="MobiDB-lite"/>
    </source>
</evidence>
<dbReference type="Proteomes" id="UP001550850">
    <property type="component" value="Unassembled WGS sequence"/>
</dbReference>
<dbReference type="EC" id="2.7.13.3" evidence="2"/>
<accession>A0ABV2YQU5</accession>
<evidence type="ECO:0000313" key="9">
    <source>
        <dbReference type="Proteomes" id="UP001550850"/>
    </source>
</evidence>
<comment type="catalytic activity">
    <reaction evidence="1">
        <text>ATP + protein L-histidine = ADP + protein N-phospho-L-histidine.</text>
        <dbReference type="EC" id="2.7.13.3"/>
    </reaction>
</comment>
<evidence type="ECO:0000313" key="8">
    <source>
        <dbReference type="EMBL" id="MEU3558089.1"/>
    </source>
</evidence>
<reference evidence="8 9" key="1">
    <citation type="submission" date="2024-06" db="EMBL/GenBank/DDBJ databases">
        <title>The Natural Products Discovery Center: Release of the First 8490 Sequenced Strains for Exploring Actinobacteria Biosynthetic Diversity.</title>
        <authorList>
            <person name="Kalkreuter E."/>
            <person name="Kautsar S.A."/>
            <person name="Yang D."/>
            <person name="Bader C.D."/>
            <person name="Teijaro C.N."/>
            <person name="Fluegel L."/>
            <person name="Davis C.M."/>
            <person name="Simpson J.R."/>
            <person name="Lauterbach L."/>
            <person name="Steele A.D."/>
            <person name="Gui C."/>
            <person name="Meng S."/>
            <person name="Li G."/>
            <person name="Viehrig K."/>
            <person name="Ye F."/>
            <person name="Su P."/>
            <person name="Kiefer A.F."/>
            <person name="Nichols A."/>
            <person name="Cepeda A.J."/>
            <person name="Yan W."/>
            <person name="Fan B."/>
            <person name="Jiang Y."/>
            <person name="Adhikari A."/>
            <person name="Zheng C.-J."/>
            <person name="Schuster L."/>
            <person name="Cowan T.M."/>
            <person name="Smanski M.J."/>
            <person name="Chevrette M.G."/>
            <person name="De Carvalho L.P.S."/>
            <person name="Shen B."/>
        </authorList>
    </citation>
    <scope>NUCLEOTIDE SEQUENCE [LARGE SCALE GENOMIC DNA]</scope>
    <source>
        <strain evidence="8 9">NPDC038104</strain>
    </source>
</reference>
<dbReference type="EMBL" id="JBEZUR010000083">
    <property type="protein sequence ID" value="MEU3558089.1"/>
    <property type="molecule type" value="Genomic_DNA"/>
</dbReference>
<dbReference type="PANTHER" id="PTHR45436:SF5">
    <property type="entry name" value="SENSOR HISTIDINE KINASE TRCS"/>
    <property type="match status" value="1"/>
</dbReference>
<keyword evidence="3" id="KW-0597">Phosphoprotein</keyword>
<evidence type="ECO:0000256" key="2">
    <source>
        <dbReference type="ARBA" id="ARBA00012438"/>
    </source>
</evidence>
<feature type="compositionally biased region" description="Basic and acidic residues" evidence="6">
    <location>
        <begin position="775"/>
        <end position="784"/>
    </location>
</feature>
<dbReference type="InterPro" id="IPR036890">
    <property type="entry name" value="HATPase_C_sf"/>
</dbReference>
<gene>
    <name evidence="8" type="ORF">AB0E65_28370</name>
</gene>
<feature type="compositionally biased region" description="Low complexity" evidence="6">
    <location>
        <begin position="700"/>
        <end position="717"/>
    </location>
</feature>
<dbReference type="InterPro" id="IPR010910">
    <property type="entry name" value="Nitrate/nitrite_sensing_bac"/>
</dbReference>
<evidence type="ECO:0000256" key="5">
    <source>
        <dbReference type="ARBA" id="ARBA00022777"/>
    </source>
</evidence>
<dbReference type="Gene3D" id="3.30.565.10">
    <property type="entry name" value="Histidine kinase-like ATPase, C-terminal domain"/>
    <property type="match status" value="1"/>
</dbReference>
<dbReference type="PROSITE" id="PS50906">
    <property type="entry name" value="NIT"/>
    <property type="match status" value="1"/>
</dbReference>
<keyword evidence="5" id="KW-0418">Kinase</keyword>
<dbReference type="RefSeq" id="WP_108957132.1">
    <property type="nucleotide sequence ID" value="NZ_BEVZ01000011.1"/>
</dbReference>
<evidence type="ECO:0000256" key="3">
    <source>
        <dbReference type="ARBA" id="ARBA00022553"/>
    </source>
</evidence>